<dbReference type="NCBIfam" id="NF008763">
    <property type="entry name" value="PRK11798.1-2"/>
    <property type="match status" value="1"/>
</dbReference>
<dbReference type="OrthoDB" id="9797358at2"/>
<keyword evidence="3" id="KW-1185">Reference proteome</keyword>
<dbReference type="RefSeq" id="WP_093320649.1">
    <property type="nucleotide sequence ID" value="NZ_FOHV01000018.1"/>
</dbReference>
<name>A0A1I0DRX6_9GAMM</name>
<feature type="compositionally biased region" description="Basic residues" evidence="1">
    <location>
        <begin position="179"/>
        <end position="191"/>
    </location>
</feature>
<feature type="region of interest" description="Disordered" evidence="1">
    <location>
        <begin position="135"/>
        <end position="191"/>
    </location>
</feature>
<evidence type="ECO:0000313" key="2">
    <source>
        <dbReference type="EMBL" id="SET34508.1"/>
    </source>
</evidence>
<feature type="compositionally biased region" description="Basic and acidic residues" evidence="1">
    <location>
        <begin position="135"/>
        <end position="159"/>
    </location>
</feature>
<gene>
    <name evidence="2" type="ORF">SAMN02583745_02074</name>
</gene>
<dbReference type="STRING" id="1123402.SAMN02583745_02074"/>
<organism evidence="2 3">
    <name type="scientific">Thorsellia anophelis DSM 18579</name>
    <dbReference type="NCBI Taxonomy" id="1123402"/>
    <lineage>
        <taxon>Bacteria</taxon>
        <taxon>Pseudomonadati</taxon>
        <taxon>Pseudomonadota</taxon>
        <taxon>Gammaproteobacteria</taxon>
        <taxon>Enterobacterales</taxon>
        <taxon>Thorselliaceae</taxon>
        <taxon>Thorsellia</taxon>
    </lineage>
</organism>
<accession>A0A1I0DRX6</accession>
<dbReference type="InterPro" id="IPR036760">
    <property type="entry name" value="SspB-like_sf"/>
</dbReference>
<dbReference type="PANTHER" id="PTHR37486">
    <property type="entry name" value="STRINGENT STARVATION PROTEIN B"/>
    <property type="match status" value="1"/>
</dbReference>
<dbReference type="EMBL" id="FOHV01000018">
    <property type="protein sequence ID" value="SET34508.1"/>
    <property type="molecule type" value="Genomic_DNA"/>
</dbReference>
<dbReference type="GO" id="GO:0045732">
    <property type="term" value="P:positive regulation of protein catabolic process"/>
    <property type="evidence" value="ECO:0007669"/>
    <property type="project" value="TreeGrafter"/>
</dbReference>
<evidence type="ECO:0000256" key="1">
    <source>
        <dbReference type="SAM" id="MobiDB-lite"/>
    </source>
</evidence>
<evidence type="ECO:0000313" key="3">
    <source>
        <dbReference type="Proteomes" id="UP000242642"/>
    </source>
</evidence>
<dbReference type="SUPFAM" id="SSF101738">
    <property type="entry name" value="SspB-like"/>
    <property type="match status" value="1"/>
</dbReference>
<dbReference type="Proteomes" id="UP000242642">
    <property type="component" value="Unassembled WGS sequence"/>
</dbReference>
<feature type="compositionally biased region" description="Basic and acidic residues" evidence="1">
    <location>
        <begin position="167"/>
        <end position="178"/>
    </location>
</feature>
<dbReference type="Gene3D" id="2.30.30.220">
    <property type="entry name" value="SspB-like"/>
    <property type="match status" value="1"/>
</dbReference>
<dbReference type="NCBIfam" id="NF008769">
    <property type="entry name" value="PRK11798.2-5"/>
    <property type="match status" value="1"/>
</dbReference>
<sequence>MKEGKELLPLRPYLLRAHYDWLCDNQLTPFLLVNINYPGVDVPFEYAKDGQIVLNIAPHALGNLLLGNDVVSFSASFNGKSRNLSIPLGAIIAVYARENNAGIGFPPEPFYEKQLKDAEARQSIQLVEESNLHVEPDVDIHNQDDKAIKQSDEVSDKPKSTRRKAKVKSEDESLVPEKKKTKKTSHLRVID</sequence>
<dbReference type="GO" id="GO:0005840">
    <property type="term" value="C:ribosome"/>
    <property type="evidence" value="ECO:0007669"/>
    <property type="project" value="TreeGrafter"/>
</dbReference>
<reference evidence="3" key="1">
    <citation type="submission" date="2016-10" db="EMBL/GenBank/DDBJ databases">
        <authorList>
            <person name="Varghese N."/>
            <person name="Submissions S."/>
        </authorList>
    </citation>
    <scope>NUCLEOTIDE SEQUENCE [LARGE SCALE GENOMIC DNA]</scope>
    <source>
        <strain evidence="3">DSM 18579</strain>
    </source>
</reference>
<proteinExistence type="predicted"/>
<dbReference type="InterPro" id="IPR007481">
    <property type="entry name" value="SspB"/>
</dbReference>
<dbReference type="PANTHER" id="PTHR37486:SF1">
    <property type="entry name" value="STRINGENT STARVATION PROTEIN B"/>
    <property type="match status" value="1"/>
</dbReference>
<dbReference type="GO" id="GO:0005829">
    <property type="term" value="C:cytosol"/>
    <property type="evidence" value="ECO:0007669"/>
    <property type="project" value="TreeGrafter"/>
</dbReference>
<dbReference type="Pfam" id="PF04386">
    <property type="entry name" value="SspB"/>
    <property type="match status" value="1"/>
</dbReference>
<protein>
    <submittedName>
        <fullName evidence="2">Stringent starvation protein B</fullName>
    </submittedName>
</protein>
<dbReference type="AlphaFoldDB" id="A0A1I0DRX6"/>